<dbReference type="KEGG" id="pbas:SMSP2_00660"/>
<evidence type="ECO:0000313" key="2">
    <source>
        <dbReference type="EMBL" id="AQQ70316.1"/>
    </source>
</evidence>
<organism evidence="2 3">
    <name type="scientific">Limihaloglobus sulfuriphilus</name>
    <dbReference type="NCBI Taxonomy" id="1851148"/>
    <lineage>
        <taxon>Bacteria</taxon>
        <taxon>Pseudomonadati</taxon>
        <taxon>Planctomycetota</taxon>
        <taxon>Phycisphaerae</taxon>
        <taxon>Sedimentisphaerales</taxon>
        <taxon>Sedimentisphaeraceae</taxon>
        <taxon>Limihaloglobus</taxon>
    </lineage>
</organism>
<keyword evidence="1" id="KW-1133">Transmembrane helix</keyword>
<keyword evidence="1" id="KW-0472">Membrane</keyword>
<protein>
    <submittedName>
        <fullName evidence="2">Uncharacterized protein</fullName>
    </submittedName>
</protein>
<gene>
    <name evidence="2" type="ORF">SMSP2_00660</name>
</gene>
<evidence type="ECO:0000313" key="3">
    <source>
        <dbReference type="Proteomes" id="UP000188181"/>
    </source>
</evidence>
<dbReference type="Proteomes" id="UP000188181">
    <property type="component" value="Chromosome"/>
</dbReference>
<keyword evidence="3" id="KW-1185">Reference proteome</keyword>
<accession>A0A1Q2MC81</accession>
<dbReference type="RefSeq" id="WP_146682590.1">
    <property type="nucleotide sequence ID" value="NZ_CP019646.1"/>
</dbReference>
<keyword evidence="1" id="KW-0812">Transmembrane</keyword>
<sequence length="70" mass="7743">MSSPLLKSCKACGTEISKYSPFCRNCGHPQGSNLIIWFLALFLIVLIAAYIAFTLYCSCHTEQLGAMLPR</sequence>
<reference evidence="3" key="1">
    <citation type="submission" date="2017-02" db="EMBL/GenBank/DDBJ databases">
        <title>Comparative genomics and description of representatives of a novel lineage of planctomycetes thriving in anoxic sediments.</title>
        <authorList>
            <person name="Spring S."/>
            <person name="Bunk B."/>
            <person name="Sproer C."/>
        </authorList>
    </citation>
    <scope>NUCLEOTIDE SEQUENCE [LARGE SCALE GENOMIC DNA]</scope>
    <source>
        <strain evidence="3">SM-Chi-D1</strain>
    </source>
</reference>
<evidence type="ECO:0000256" key="1">
    <source>
        <dbReference type="SAM" id="Phobius"/>
    </source>
</evidence>
<dbReference type="EMBL" id="CP019646">
    <property type="protein sequence ID" value="AQQ70316.1"/>
    <property type="molecule type" value="Genomic_DNA"/>
</dbReference>
<dbReference type="AlphaFoldDB" id="A0A1Q2MC81"/>
<proteinExistence type="predicted"/>
<name>A0A1Q2MC81_9BACT</name>
<feature type="transmembrane region" description="Helical" evidence="1">
    <location>
        <begin position="34"/>
        <end position="57"/>
    </location>
</feature>